<evidence type="ECO:0008006" key="4">
    <source>
        <dbReference type="Google" id="ProtNLM"/>
    </source>
</evidence>
<keyword evidence="1" id="KW-0472">Membrane</keyword>
<dbReference type="Proteomes" id="UP000295632">
    <property type="component" value="Unassembled WGS sequence"/>
</dbReference>
<sequence length="51" mass="5871">MKTTVSAVATGLGAVMLSTVFMRREKKPSYMSWMKPATYKKLKKRVKQFTK</sequence>
<keyword evidence="3" id="KW-1185">Reference proteome</keyword>
<evidence type="ECO:0000256" key="1">
    <source>
        <dbReference type="SAM" id="Phobius"/>
    </source>
</evidence>
<protein>
    <recommendedName>
        <fullName evidence="4">DUF3918 domain-containing protein</fullName>
    </recommendedName>
</protein>
<accession>A0A4R6TW01</accession>
<evidence type="ECO:0000313" key="3">
    <source>
        <dbReference type="Proteomes" id="UP000295632"/>
    </source>
</evidence>
<gene>
    <name evidence="2" type="ORF">EV213_11189</name>
</gene>
<feature type="transmembrane region" description="Helical" evidence="1">
    <location>
        <begin position="6"/>
        <end position="22"/>
    </location>
</feature>
<dbReference type="RefSeq" id="WP_166639310.1">
    <property type="nucleotide sequence ID" value="NZ_SNYJ01000011.1"/>
</dbReference>
<evidence type="ECO:0000313" key="2">
    <source>
        <dbReference type="EMBL" id="TDQ38008.1"/>
    </source>
</evidence>
<proteinExistence type="predicted"/>
<keyword evidence="1" id="KW-1133">Transmembrane helix</keyword>
<reference evidence="2 3" key="1">
    <citation type="submission" date="2019-03" db="EMBL/GenBank/DDBJ databases">
        <title>Genomic Encyclopedia of Type Strains, Phase IV (KMG-IV): sequencing the most valuable type-strain genomes for metagenomic binning, comparative biology and taxonomic classification.</title>
        <authorList>
            <person name="Goeker M."/>
        </authorList>
    </citation>
    <scope>NUCLEOTIDE SEQUENCE [LARGE SCALE GENOMIC DNA]</scope>
    <source>
        <strain evidence="2 3">DSM 28697</strain>
    </source>
</reference>
<dbReference type="EMBL" id="SNYJ01000011">
    <property type="protein sequence ID" value="TDQ38008.1"/>
    <property type="molecule type" value="Genomic_DNA"/>
</dbReference>
<name>A0A4R6TW01_9BACI</name>
<comment type="caution">
    <text evidence="2">The sequence shown here is derived from an EMBL/GenBank/DDBJ whole genome shotgun (WGS) entry which is preliminary data.</text>
</comment>
<keyword evidence="1" id="KW-0812">Transmembrane</keyword>
<dbReference type="AlphaFoldDB" id="A0A4R6TW01"/>
<organism evidence="2 3">
    <name type="scientific">Aureibacillus halotolerans</name>
    <dbReference type="NCBI Taxonomy" id="1508390"/>
    <lineage>
        <taxon>Bacteria</taxon>
        <taxon>Bacillati</taxon>
        <taxon>Bacillota</taxon>
        <taxon>Bacilli</taxon>
        <taxon>Bacillales</taxon>
        <taxon>Bacillaceae</taxon>
        <taxon>Aureibacillus</taxon>
    </lineage>
</organism>